<keyword evidence="2" id="KW-1185">Reference proteome</keyword>
<reference evidence="1 2" key="1">
    <citation type="submission" date="2017-03" db="EMBL/GenBank/DDBJ databases">
        <authorList>
            <person name="Afonso C.L."/>
            <person name="Miller P.J."/>
            <person name="Scott M.A."/>
            <person name="Spackman E."/>
            <person name="Goraichik I."/>
            <person name="Dimitrov K.M."/>
            <person name="Suarez D.L."/>
            <person name="Swayne D.E."/>
        </authorList>
    </citation>
    <scope>NUCLEOTIDE SEQUENCE [LARGE SCALE GENOMIC DNA]</scope>
    <source>
        <strain evidence="1">PRJEB14757</strain>
    </source>
</reference>
<protein>
    <submittedName>
        <fullName evidence="1">Uncharacterized protein</fullName>
    </submittedName>
</protein>
<dbReference type="Proteomes" id="UP000191931">
    <property type="component" value="Unassembled WGS sequence"/>
</dbReference>
<accession>A0A1W1HFK7</accession>
<evidence type="ECO:0000313" key="2">
    <source>
        <dbReference type="Proteomes" id="UP000191931"/>
    </source>
</evidence>
<dbReference type="AlphaFoldDB" id="A0A1W1HFK7"/>
<organism evidence="1 2">
    <name type="scientific">Desulfamplus magnetovallimortis</name>
    <dbReference type="NCBI Taxonomy" id="1246637"/>
    <lineage>
        <taxon>Bacteria</taxon>
        <taxon>Pseudomonadati</taxon>
        <taxon>Thermodesulfobacteriota</taxon>
        <taxon>Desulfobacteria</taxon>
        <taxon>Desulfobacterales</taxon>
        <taxon>Desulfobacteraceae</taxon>
        <taxon>Desulfamplus</taxon>
    </lineage>
</organism>
<name>A0A1W1HFK7_9BACT</name>
<proteinExistence type="predicted"/>
<evidence type="ECO:0000313" key="1">
    <source>
        <dbReference type="EMBL" id="SLM31259.1"/>
    </source>
</evidence>
<gene>
    <name evidence="1" type="ORF">MTBBW1_2910002</name>
</gene>
<sequence length="23" mass="2759">MIKNSFKESFSPEWIKKNNKSES</sequence>
<dbReference type="EMBL" id="FWEV01000214">
    <property type="protein sequence ID" value="SLM31259.1"/>
    <property type="molecule type" value="Genomic_DNA"/>
</dbReference>